<proteinExistence type="predicted"/>
<feature type="compositionally biased region" description="Basic and acidic residues" evidence="1">
    <location>
        <begin position="290"/>
        <end position="303"/>
    </location>
</feature>
<accession>A0A4R0RBE7</accession>
<dbReference type="InterPro" id="IPR045340">
    <property type="entry name" value="DUF6533"/>
</dbReference>
<evidence type="ECO:0000256" key="2">
    <source>
        <dbReference type="SAM" id="Phobius"/>
    </source>
</evidence>
<feature type="region of interest" description="Disordered" evidence="1">
    <location>
        <begin position="286"/>
        <end position="321"/>
    </location>
</feature>
<dbReference type="STRING" id="92696.A0A4R0RBE7"/>
<feature type="transmembrane region" description="Helical" evidence="2">
    <location>
        <begin position="109"/>
        <end position="128"/>
    </location>
</feature>
<dbReference type="AlphaFoldDB" id="A0A4R0RBE7"/>
<gene>
    <name evidence="4" type="ORF">EIP91_002816</name>
</gene>
<keyword evidence="2" id="KW-0812">Transmembrane</keyword>
<evidence type="ECO:0000313" key="4">
    <source>
        <dbReference type="EMBL" id="TCD65330.1"/>
    </source>
</evidence>
<keyword evidence="2" id="KW-0472">Membrane</keyword>
<evidence type="ECO:0000259" key="3">
    <source>
        <dbReference type="Pfam" id="PF20151"/>
    </source>
</evidence>
<feature type="transmembrane region" description="Helical" evidence="2">
    <location>
        <begin position="201"/>
        <end position="222"/>
    </location>
</feature>
<dbReference type="Pfam" id="PF20151">
    <property type="entry name" value="DUF6533"/>
    <property type="match status" value="1"/>
</dbReference>
<keyword evidence="5" id="KW-1185">Reference proteome</keyword>
<comment type="caution">
    <text evidence="4">The sequence shown here is derived from an EMBL/GenBank/DDBJ whole genome shotgun (WGS) entry which is preliminary data.</text>
</comment>
<organism evidence="4 5">
    <name type="scientific">Steccherinum ochraceum</name>
    <dbReference type="NCBI Taxonomy" id="92696"/>
    <lineage>
        <taxon>Eukaryota</taxon>
        <taxon>Fungi</taxon>
        <taxon>Dikarya</taxon>
        <taxon>Basidiomycota</taxon>
        <taxon>Agaricomycotina</taxon>
        <taxon>Agaricomycetes</taxon>
        <taxon>Polyporales</taxon>
        <taxon>Steccherinaceae</taxon>
        <taxon>Steccherinum</taxon>
    </lineage>
</organism>
<keyword evidence="2" id="KW-1133">Transmembrane helix</keyword>
<feature type="transmembrane region" description="Helical" evidence="2">
    <location>
        <begin position="77"/>
        <end position="97"/>
    </location>
</feature>
<dbReference type="Proteomes" id="UP000292702">
    <property type="component" value="Unassembled WGS sequence"/>
</dbReference>
<evidence type="ECO:0000256" key="1">
    <source>
        <dbReference type="SAM" id="MobiDB-lite"/>
    </source>
</evidence>
<feature type="domain" description="DUF6533" evidence="3">
    <location>
        <begin position="14"/>
        <end position="58"/>
    </location>
</feature>
<dbReference type="EMBL" id="RWJN01000187">
    <property type="protein sequence ID" value="TCD65330.1"/>
    <property type="molecule type" value="Genomic_DNA"/>
</dbReference>
<dbReference type="OrthoDB" id="2803882at2759"/>
<protein>
    <recommendedName>
        <fullName evidence="3">DUF6533 domain-containing protein</fullName>
    </recommendedName>
</protein>
<name>A0A4R0RBE7_9APHY</name>
<reference evidence="4 5" key="1">
    <citation type="submission" date="2018-11" db="EMBL/GenBank/DDBJ databases">
        <title>Genome assembly of Steccherinum ochraceum LE-BIN_3174, the white-rot fungus of the Steccherinaceae family (The Residual Polyporoid clade, Polyporales, Basidiomycota).</title>
        <authorList>
            <person name="Fedorova T.V."/>
            <person name="Glazunova O.A."/>
            <person name="Landesman E.O."/>
            <person name="Moiseenko K.V."/>
            <person name="Psurtseva N.V."/>
            <person name="Savinova O.S."/>
            <person name="Shakhova N.V."/>
            <person name="Tyazhelova T.V."/>
            <person name="Vasina D.V."/>
        </authorList>
    </citation>
    <scope>NUCLEOTIDE SEQUENCE [LARGE SCALE GENOMIC DNA]</scope>
    <source>
        <strain evidence="4 5">LE-BIN_3174</strain>
    </source>
</reference>
<evidence type="ECO:0000313" key="5">
    <source>
        <dbReference type="Proteomes" id="UP000292702"/>
    </source>
</evidence>
<sequence>MSVVSLVETLIKACAMASVAVTAYDTLLTFPQEVECIWRRRFDFVTALFFSQRYMTLLGNILGLIQPTYPTVEVCRMMVVLSYITSALGYLGVALFTTLRIWAISDRQWMPTLLVFVLSMLVPAFNFYEYMQPQKIFVLEGQCAIEFTAMLSKEAGRILSLSLRSSVIVTDLIVLVLTWMKTSYICRPSFMQSESTITGRLLRDGTVYFGFLLFLNLSILLMDVAAPNFQGSTPLVYIHDAVTANLVARFILDLRSDSTSPGSETASQDYSTIQFAARSLAEDLAGPVDDGLRNCELTSKHQDEEDASTTSADVEASGSRE</sequence>